<dbReference type="Proteomes" id="UP001154259">
    <property type="component" value="Unassembled WGS sequence"/>
</dbReference>
<dbReference type="Proteomes" id="UP001154255">
    <property type="component" value="Unassembled WGS sequence"/>
</dbReference>
<protein>
    <recommendedName>
        <fullName evidence="5">Glycosyl transferase family 2</fullName>
    </recommendedName>
</protein>
<evidence type="ECO:0008006" key="5">
    <source>
        <dbReference type="Google" id="ProtNLM"/>
    </source>
</evidence>
<evidence type="ECO:0000313" key="3">
    <source>
        <dbReference type="Proteomes" id="UP001154255"/>
    </source>
</evidence>
<gene>
    <name evidence="2" type="ORF">R53529_LOCUS2183</name>
    <name evidence="1" type="ORF">R53530_LOCUS2180</name>
</gene>
<organism evidence="1 3">
    <name type="scientific">Commensalibacter communis</name>
    <dbReference type="NCBI Taxonomy" id="2972786"/>
    <lineage>
        <taxon>Bacteria</taxon>
        <taxon>Pseudomonadati</taxon>
        <taxon>Pseudomonadota</taxon>
        <taxon>Alphaproteobacteria</taxon>
        <taxon>Acetobacterales</taxon>
        <taxon>Acetobacteraceae</taxon>
    </lineage>
</organism>
<dbReference type="EMBL" id="CAMXCM010000010">
    <property type="protein sequence ID" value="CAI3956974.1"/>
    <property type="molecule type" value="Genomic_DNA"/>
</dbReference>
<dbReference type="AlphaFoldDB" id="A0A9W4XE27"/>
<evidence type="ECO:0000313" key="1">
    <source>
        <dbReference type="EMBL" id="CAI3956974.1"/>
    </source>
</evidence>
<keyword evidence="4" id="KW-1185">Reference proteome</keyword>
<evidence type="ECO:0000313" key="4">
    <source>
        <dbReference type="Proteomes" id="UP001154259"/>
    </source>
</evidence>
<dbReference type="Pfam" id="PF13704">
    <property type="entry name" value="Glyco_tranf_2_4"/>
    <property type="match status" value="1"/>
</dbReference>
<proteinExistence type="predicted"/>
<sequence>MLNIRCITMQKNETYLLDAWIKYYAYLFGIENLYILDNGSTEEKTKEILSSYIKLGCHVIDEYHTHEDFENKGDIICNIIKGWDQRDEYDFVIPIDIDEFIILHQDYPSCNKERIHDYFKSLIGVQDAFIMQESYLNVPGEVGFFSPICVSKCFFASKTIDSLDRGFHHPVSKYSSTCKNTQLGYLHFHNRSFKETVELAKQKLAHRVDVHNLDALKNYVGAGDHLIKYFLMNEYEYYQLYRNHGNIYFYEAILLFISLSIDIEAVFNGKYKEIKPSHDTKILIRYPNIHNTENYLFGYFDVTNYLFMNQDVKEAAIHPIQHVCLHGFVDEKRIAHACQSTISAARDSFAEYLSNPNDLYIFNLKLSQLK</sequence>
<accession>A0A9W4XE27</accession>
<evidence type="ECO:0000313" key="2">
    <source>
        <dbReference type="EMBL" id="CAI3959063.1"/>
    </source>
</evidence>
<dbReference type="EMBL" id="CAMXCS010000010">
    <property type="protein sequence ID" value="CAI3959063.1"/>
    <property type="molecule type" value="Genomic_DNA"/>
</dbReference>
<comment type="caution">
    <text evidence="1">The sequence shown here is derived from an EMBL/GenBank/DDBJ whole genome shotgun (WGS) entry which is preliminary data.</text>
</comment>
<reference evidence="1" key="1">
    <citation type="submission" date="2022-10" db="EMBL/GenBank/DDBJ databases">
        <authorList>
            <person name="Botero Cardona J."/>
        </authorList>
    </citation>
    <scope>NUCLEOTIDE SEQUENCE</scope>
    <source>
        <strain evidence="1">LMG 31819</strain>
        <strain evidence="2">R-53529</strain>
    </source>
</reference>
<dbReference type="RefSeq" id="WP_271790602.1">
    <property type="nucleotide sequence ID" value="NZ_CAMXCM010000010.1"/>
</dbReference>
<name>A0A9W4XE27_9PROT</name>